<evidence type="ECO:0000313" key="1">
    <source>
        <dbReference type="EMBL" id="ABY22815.1"/>
    </source>
</evidence>
<reference evidence="2" key="1">
    <citation type="journal article" date="2008" name="J. Bacteriol.">
        <title>Genome sequence of the fish pathogen Renibacterium salmoninarum suggests reductive evolution away from an environmental Arthrobacter ancestor.</title>
        <authorList>
            <person name="Wiens G.D."/>
            <person name="Rockey D.D."/>
            <person name="Wu Z."/>
            <person name="Chang J."/>
            <person name="Levy R."/>
            <person name="Crane S."/>
            <person name="Chen D.S."/>
            <person name="Capri G.R."/>
            <person name="Burnett J.R."/>
            <person name="Sudheesh P.S."/>
            <person name="Schipma M.J."/>
            <person name="Burd H."/>
            <person name="Bhattacharyya A."/>
            <person name="Rhodes L.D."/>
            <person name="Kaul R."/>
            <person name="Strom M.S."/>
        </authorList>
    </citation>
    <scope>NUCLEOTIDE SEQUENCE [LARGE SCALE GENOMIC DNA]</scope>
    <source>
        <strain evidence="2">ATCC 33209 / DSM 20767 / JCM 11484 / NBRC 15589 / NCIMB 2235</strain>
    </source>
</reference>
<gene>
    <name evidence="1" type="ordered locus">RSal33209_1077</name>
</gene>
<dbReference type="RefSeq" id="WP_012244504.1">
    <property type="nucleotide sequence ID" value="NC_010168.1"/>
</dbReference>
<dbReference type="KEGG" id="rsa:RSal33209_1077"/>
<dbReference type="HOGENOM" id="CLU_052626_5_1_11"/>
<proteinExistence type="predicted"/>
<dbReference type="InterPro" id="IPR011335">
    <property type="entry name" value="Restrct_endonuc-II-like"/>
</dbReference>
<protein>
    <recommendedName>
        <fullName evidence="3">DUF559 domain-containing protein</fullName>
    </recommendedName>
</protein>
<dbReference type="SUPFAM" id="SSF52980">
    <property type="entry name" value="Restriction endonuclease-like"/>
    <property type="match status" value="1"/>
</dbReference>
<keyword evidence="2" id="KW-1185">Reference proteome</keyword>
<dbReference type="eggNOG" id="COG2852">
    <property type="taxonomic scope" value="Bacteria"/>
</dbReference>
<dbReference type="Gene3D" id="3.40.960.10">
    <property type="entry name" value="VSR Endonuclease"/>
    <property type="match status" value="1"/>
</dbReference>
<evidence type="ECO:0000313" key="2">
    <source>
        <dbReference type="Proteomes" id="UP000002007"/>
    </source>
</evidence>
<dbReference type="STRING" id="288705.RSal33209_1077"/>
<name>A9WP40_RENSM</name>
<organism evidence="1 2">
    <name type="scientific">Renibacterium salmoninarum (strain ATCC 33209 / DSM 20767 / JCM 11484 / NBRC 15589 / NCIMB 2235)</name>
    <dbReference type="NCBI Taxonomy" id="288705"/>
    <lineage>
        <taxon>Bacteria</taxon>
        <taxon>Bacillati</taxon>
        <taxon>Actinomycetota</taxon>
        <taxon>Actinomycetes</taxon>
        <taxon>Micrococcales</taxon>
        <taxon>Micrococcaceae</taxon>
        <taxon>Renibacterium</taxon>
    </lineage>
</organism>
<dbReference type="AlphaFoldDB" id="A9WP40"/>
<dbReference type="Proteomes" id="UP000002007">
    <property type="component" value="Chromosome"/>
</dbReference>
<evidence type="ECO:0008006" key="3">
    <source>
        <dbReference type="Google" id="ProtNLM"/>
    </source>
</evidence>
<sequence>MDISRRQPAAQPRRKGVHGHRLRIERNEITFRRGVWLTTPERTWRDLATILTEEDLVVAGDFLVRARSRDFGKHRKALCGVAELTELLPVRAKANVLRRAAAAKIRPGVDSPQESRLRLRLIAAGLPEPTVNHSLDDEIDGRPLRWADLAYINYKIVIQYEGDHHRSRNQLAADIARDDGWQHAGWTIVRLTAADLQAQGAYAVAKVRAALVRSGCPLD</sequence>
<accession>A9WP40</accession>
<dbReference type="EMBL" id="CP000910">
    <property type="protein sequence ID" value="ABY22815.1"/>
    <property type="molecule type" value="Genomic_DNA"/>
</dbReference>